<dbReference type="Proteomes" id="UP000283701">
    <property type="component" value="Unassembled WGS sequence"/>
</dbReference>
<dbReference type="GeneID" id="75164454"/>
<protein>
    <recommendedName>
        <fullName evidence="1">Double-GTPase 1 domain-containing protein</fullName>
    </recommendedName>
</protein>
<name>A0A396AH49_9FIRM</name>
<organism evidence="2 4">
    <name type="scientific">Roseburia inulinivorans</name>
    <dbReference type="NCBI Taxonomy" id="360807"/>
    <lineage>
        <taxon>Bacteria</taxon>
        <taxon>Bacillati</taxon>
        <taxon>Bacillota</taxon>
        <taxon>Clostridia</taxon>
        <taxon>Lachnospirales</taxon>
        <taxon>Lachnospiraceae</taxon>
        <taxon>Roseburia</taxon>
    </lineage>
</organism>
<proteinExistence type="predicted"/>
<dbReference type="Gene3D" id="3.40.50.300">
    <property type="entry name" value="P-loop containing nucleotide triphosphate hydrolases"/>
    <property type="match status" value="1"/>
</dbReference>
<evidence type="ECO:0000313" key="5">
    <source>
        <dbReference type="Proteomes" id="UP000283701"/>
    </source>
</evidence>
<gene>
    <name evidence="3" type="ORF">DW654_00735</name>
    <name evidence="2" type="ORF">DW813_02850</name>
</gene>
<sequence>MNKKIFIMGAPNAGKSTFLGALWNSVNQKEIHTELTLKKMVGDSQYLYRLEQKWLEVERLERTVIGQEKEKLSVLLTNGVDDLEVEFPDLSGETFQNIYESREISFELWDKISKADAILYFINVEDIHSPEFISEISPELRQEGVKLKERNPCEDDPTQVQIIDLLQMVLEIRKRRTNLGIIFSAWDLVNQSEQNDVRAFLANHMNMLWQYLEANKSVINTKVWGVSAIGGKIEESEKLLDIEDPIKRIKIVDDKMVNSCDLTSIILEMSGDKYDS</sequence>
<dbReference type="Proteomes" id="UP000266391">
    <property type="component" value="Unassembled WGS sequence"/>
</dbReference>
<dbReference type="Pfam" id="PF19975">
    <property type="entry name" value="DO-GTPase1"/>
    <property type="match status" value="1"/>
</dbReference>
<dbReference type="EMBL" id="QSIQ01000002">
    <property type="protein sequence ID" value="RHD05883.1"/>
    <property type="molecule type" value="Genomic_DNA"/>
</dbReference>
<dbReference type="InterPro" id="IPR045530">
    <property type="entry name" value="DO-GTPase1"/>
</dbReference>
<evidence type="ECO:0000313" key="2">
    <source>
        <dbReference type="EMBL" id="RHD05883.1"/>
    </source>
</evidence>
<comment type="caution">
    <text evidence="2">The sequence shown here is derived from an EMBL/GenBank/DDBJ whole genome shotgun (WGS) entry which is preliminary data.</text>
</comment>
<dbReference type="SUPFAM" id="SSF52540">
    <property type="entry name" value="P-loop containing nucleoside triphosphate hydrolases"/>
    <property type="match status" value="1"/>
</dbReference>
<dbReference type="RefSeq" id="WP_118092009.1">
    <property type="nucleotide sequence ID" value="NZ_QRHP01000001.1"/>
</dbReference>
<reference evidence="4 5" key="1">
    <citation type="submission" date="2018-08" db="EMBL/GenBank/DDBJ databases">
        <title>A genome reference for cultivated species of the human gut microbiota.</title>
        <authorList>
            <person name="Zou Y."/>
            <person name="Xue W."/>
            <person name="Luo G."/>
        </authorList>
    </citation>
    <scope>NUCLEOTIDE SEQUENCE [LARGE SCALE GENOMIC DNA]</scope>
    <source>
        <strain evidence="3 5">AM23-23AC</strain>
        <strain evidence="2 4">AM32-8LB</strain>
    </source>
</reference>
<evidence type="ECO:0000313" key="3">
    <source>
        <dbReference type="EMBL" id="RHF87332.1"/>
    </source>
</evidence>
<evidence type="ECO:0000259" key="1">
    <source>
        <dbReference type="Pfam" id="PF19975"/>
    </source>
</evidence>
<dbReference type="EMBL" id="QRHP01000001">
    <property type="protein sequence ID" value="RHF87332.1"/>
    <property type="molecule type" value="Genomic_DNA"/>
</dbReference>
<evidence type="ECO:0000313" key="4">
    <source>
        <dbReference type="Proteomes" id="UP000266391"/>
    </source>
</evidence>
<dbReference type="InterPro" id="IPR027417">
    <property type="entry name" value="P-loop_NTPase"/>
</dbReference>
<feature type="domain" description="Double-GTPase 1" evidence="1">
    <location>
        <begin position="6"/>
        <end position="267"/>
    </location>
</feature>
<dbReference type="AlphaFoldDB" id="A0A396AH49"/>
<accession>A0A396AH49</accession>